<feature type="transmembrane region" description="Helical" evidence="2">
    <location>
        <begin position="23"/>
        <end position="43"/>
    </location>
</feature>
<dbReference type="AlphaFoldDB" id="A0AAE0HXK7"/>
<keyword evidence="2" id="KW-1133">Transmembrane helix</keyword>
<reference evidence="3" key="2">
    <citation type="submission" date="2023-06" db="EMBL/GenBank/DDBJ databases">
        <authorList>
            <consortium name="Lawrence Berkeley National Laboratory"/>
            <person name="Haridas S."/>
            <person name="Hensen N."/>
            <person name="Bonometti L."/>
            <person name="Westerberg I."/>
            <person name="Brannstrom I.O."/>
            <person name="Guillou S."/>
            <person name="Cros-Aarteil S."/>
            <person name="Calhoun S."/>
            <person name="Kuo A."/>
            <person name="Mondo S."/>
            <person name="Pangilinan J."/>
            <person name="Riley R."/>
            <person name="Labutti K."/>
            <person name="Andreopoulos B."/>
            <person name="Lipzen A."/>
            <person name="Chen C."/>
            <person name="Yanf M."/>
            <person name="Daum C."/>
            <person name="Ng V."/>
            <person name="Clum A."/>
            <person name="Steindorff A."/>
            <person name="Ohm R."/>
            <person name="Martin F."/>
            <person name="Silar P."/>
            <person name="Natvig D."/>
            <person name="Lalanne C."/>
            <person name="Gautier V."/>
            <person name="Ament-Velasquez S.L."/>
            <person name="Kruys A."/>
            <person name="Hutchinson M.I."/>
            <person name="Powell A.J."/>
            <person name="Barry K."/>
            <person name="Miller A.N."/>
            <person name="Grigoriev I.V."/>
            <person name="Debuchy R."/>
            <person name="Gladieux P."/>
            <person name="Thoren M.H."/>
            <person name="Johannesson H."/>
        </authorList>
    </citation>
    <scope>NUCLEOTIDE SEQUENCE</scope>
    <source>
        <strain evidence="3">CBS 118394</strain>
    </source>
</reference>
<name>A0AAE0HXK7_9PEZI</name>
<evidence type="ECO:0000313" key="3">
    <source>
        <dbReference type="EMBL" id="KAK3314739.1"/>
    </source>
</evidence>
<proteinExistence type="predicted"/>
<gene>
    <name evidence="3" type="ORF">B0H66DRAFT_320533</name>
</gene>
<keyword evidence="2" id="KW-0812">Transmembrane</keyword>
<dbReference type="Proteomes" id="UP001283341">
    <property type="component" value="Unassembled WGS sequence"/>
</dbReference>
<dbReference type="EMBL" id="JAUEDM010000006">
    <property type="protein sequence ID" value="KAK3314739.1"/>
    <property type="molecule type" value="Genomic_DNA"/>
</dbReference>
<evidence type="ECO:0000256" key="1">
    <source>
        <dbReference type="SAM" id="MobiDB-lite"/>
    </source>
</evidence>
<evidence type="ECO:0000256" key="2">
    <source>
        <dbReference type="SAM" id="Phobius"/>
    </source>
</evidence>
<organism evidence="3 4">
    <name type="scientific">Apodospora peruviana</name>
    <dbReference type="NCBI Taxonomy" id="516989"/>
    <lineage>
        <taxon>Eukaryota</taxon>
        <taxon>Fungi</taxon>
        <taxon>Dikarya</taxon>
        <taxon>Ascomycota</taxon>
        <taxon>Pezizomycotina</taxon>
        <taxon>Sordariomycetes</taxon>
        <taxon>Sordariomycetidae</taxon>
        <taxon>Sordariales</taxon>
        <taxon>Lasiosphaeriaceae</taxon>
        <taxon>Apodospora</taxon>
    </lineage>
</organism>
<accession>A0AAE0HXK7</accession>
<protein>
    <submittedName>
        <fullName evidence="3">Uncharacterized protein</fullName>
    </submittedName>
</protein>
<keyword evidence="2" id="KW-0472">Membrane</keyword>
<feature type="region of interest" description="Disordered" evidence="1">
    <location>
        <begin position="109"/>
        <end position="129"/>
    </location>
</feature>
<feature type="compositionally biased region" description="Polar residues" evidence="1">
    <location>
        <begin position="109"/>
        <end position="121"/>
    </location>
</feature>
<reference evidence="3" key="1">
    <citation type="journal article" date="2023" name="Mol. Phylogenet. Evol.">
        <title>Genome-scale phylogeny and comparative genomics of the fungal order Sordariales.</title>
        <authorList>
            <person name="Hensen N."/>
            <person name="Bonometti L."/>
            <person name="Westerberg I."/>
            <person name="Brannstrom I.O."/>
            <person name="Guillou S."/>
            <person name="Cros-Aarteil S."/>
            <person name="Calhoun S."/>
            <person name="Haridas S."/>
            <person name="Kuo A."/>
            <person name="Mondo S."/>
            <person name="Pangilinan J."/>
            <person name="Riley R."/>
            <person name="LaButti K."/>
            <person name="Andreopoulos B."/>
            <person name="Lipzen A."/>
            <person name="Chen C."/>
            <person name="Yan M."/>
            <person name="Daum C."/>
            <person name="Ng V."/>
            <person name="Clum A."/>
            <person name="Steindorff A."/>
            <person name="Ohm R.A."/>
            <person name="Martin F."/>
            <person name="Silar P."/>
            <person name="Natvig D.O."/>
            <person name="Lalanne C."/>
            <person name="Gautier V."/>
            <person name="Ament-Velasquez S.L."/>
            <person name="Kruys A."/>
            <person name="Hutchinson M.I."/>
            <person name="Powell A.J."/>
            <person name="Barry K."/>
            <person name="Miller A.N."/>
            <person name="Grigoriev I.V."/>
            <person name="Debuchy R."/>
            <person name="Gladieux P."/>
            <person name="Hiltunen Thoren M."/>
            <person name="Johannesson H."/>
        </authorList>
    </citation>
    <scope>NUCLEOTIDE SEQUENCE</scope>
    <source>
        <strain evidence="3">CBS 118394</strain>
    </source>
</reference>
<comment type="caution">
    <text evidence="3">The sequence shown here is derived from an EMBL/GenBank/DDBJ whole genome shotgun (WGS) entry which is preliminary data.</text>
</comment>
<keyword evidence="4" id="KW-1185">Reference proteome</keyword>
<evidence type="ECO:0000313" key="4">
    <source>
        <dbReference type="Proteomes" id="UP001283341"/>
    </source>
</evidence>
<sequence>MRRGDEGGKRGGNAGWEKTPWEAGVGAFCFFKFFISFFSSWCWRFPLLYTKNASSCSIPSFSLQGQKSNILTTYEEKKLLLFSRDHICRGCGSGGDISMSSGVVYLSKQSGSKQAGQPNSSMRKRREWSRPNSAAFLAKKHTRRKRTGSLLNFPACSVVCVCVRAHTFQLWPTRSRIPFRCCYVGQIYIVVSSPSMDGLTVQIIAW</sequence>